<accession>A0A645E606</accession>
<organism evidence="2">
    <name type="scientific">bioreactor metagenome</name>
    <dbReference type="NCBI Taxonomy" id="1076179"/>
    <lineage>
        <taxon>unclassified sequences</taxon>
        <taxon>metagenomes</taxon>
        <taxon>ecological metagenomes</taxon>
    </lineage>
</organism>
<dbReference type="InterPro" id="IPR041854">
    <property type="entry name" value="BFD-like_2Fe2S-bd_dom_sf"/>
</dbReference>
<dbReference type="Gene3D" id="1.10.10.1100">
    <property type="entry name" value="BFD-like [2Fe-2S]-binding domain"/>
    <property type="match status" value="1"/>
</dbReference>
<dbReference type="EC" id="1.1.5.3" evidence="2"/>
<gene>
    <name evidence="2" type="primary">glpA_3</name>
    <name evidence="2" type="ORF">SDC9_144115</name>
</gene>
<dbReference type="EMBL" id="VSSQ01043282">
    <property type="protein sequence ID" value="MPM96945.1"/>
    <property type="molecule type" value="Genomic_DNA"/>
</dbReference>
<protein>
    <submittedName>
        <fullName evidence="2">Anaerobic glycerol-3-phosphate dehydrogenase subunit A</fullName>
        <ecNumber evidence="2">1.1.5.3</ecNumber>
    </submittedName>
</protein>
<evidence type="ECO:0000256" key="1">
    <source>
        <dbReference type="SAM" id="MobiDB-lite"/>
    </source>
</evidence>
<keyword evidence="2" id="KW-0560">Oxidoreductase</keyword>
<comment type="caution">
    <text evidence="2">The sequence shown here is derived from an EMBL/GenBank/DDBJ whole genome shotgun (WGS) entry which is preliminary data.</text>
</comment>
<evidence type="ECO:0000313" key="2">
    <source>
        <dbReference type="EMBL" id="MPM96945.1"/>
    </source>
</evidence>
<sequence length="102" mass="11151">MAEVEVATEDSTSHTLSDVRRKTRMGMGTCQGAFCTYRSVGAVDAGGLSWGKDTSSLFNEFLQARWGGIRPVLWGNVIREAELTRGIYDATLNINGAISYEK</sequence>
<name>A0A645E606_9ZZZZ</name>
<proteinExistence type="predicted"/>
<reference evidence="2" key="1">
    <citation type="submission" date="2019-08" db="EMBL/GenBank/DDBJ databases">
        <authorList>
            <person name="Kucharzyk K."/>
            <person name="Murdoch R.W."/>
            <person name="Higgins S."/>
            <person name="Loffler F."/>
        </authorList>
    </citation>
    <scope>NUCLEOTIDE SEQUENCE</scope>
</reference>
<feature type="region of interest" description="Disordered" evidence="1">
    <location>
        <begin position="1"/>
        <end position="20"/>
    </location>
</feature>
<dbReference type="GO" id="GO:0004368">
    <property type="term" value="F:glycerol-3-phosphate dehydrogenase (quinone) activity"/>
    <property type="evidence" value="ECO:0007669"/>
    <property type="project" value="UniProtKB-EC"/>
</dbReference>
<dbReference type="AlphaFoldDB" id="A0A645E606"/>